<comment type="similarity">
    <text evidence="4">Belongs to the WD repeat PROPPIN family.</text>
</comment>
<keyword evidence="3" id="KW-0677">Repeat</keyword>
<dbReference type="GO" id="GO:0005774">
    <property type="term" value="C:vacuolar membrane"/>
    <property type="evidence" value="ECO:0007669"/>
    <property type="project" value="UniProtKB-SubCell"/>
</dbReference>
<evidence type="ECO:0000256" key="5">
    <source>
        <dbReference type="SAM" id="MobiDB-lite"/>
    </source>
</evidence>
<dbReference type="Gene3D" id="2.130.10.10">
    <property type="entry name" value="YVTN repeat-like/Quinoprotein amine dehydrogenase"/>
    <property type="match status" value="1"/>
</dbReference>
<reference evidence="6" key="1">
    <citation type="journal article" date="2020" name="Stud. Mycol.">
        <title>101 Dothideomycetes genomes: a test case for predicting lifestyles and emergence of pathogens.</title>
        <authorList>
            <person name="Haridas S."/>
            <person name="Albert R."/>
            <person name="Binder M."/>
            <person name="Bloem J."/>
            <person name="Labutti K."/>
            <person name="Salamov A."/>
            <person name="Andreopoulos B."/>
            <person name="Baker S."/>
            <person name="Barry K."/>
            <person name="Bills G."/>
            <person name="Bluhm B."/>
            <person name="Cannon C."/>
            <person name="Castanera R."/>
            <person name="Culley D."/>
            <person name="Daum C."/>
            <person name="Ezra D."/>
            <person name="Gonzalez J."/>
            <person name="Henrissat B."/>
            <person name="Kuo A."/>
            <person name="Liang C."/>
            <person name="Lipzen A."/>
            <person name="Lutzoni F."/>
            <person name="Magnuson J."/>
            <person name="Mondo S."/>
            <person name="Nolan M."/>
            <person name="Ohm R."/>
            <person name="Pangilinan J."/>
            <person name="Park H.-J."/>
            <person name="Ramirez L."/>
            <person name="Alfaro M."/>
            <person name="Sun H."/>
            <person name="Tritt A."/>
            <person name="Yoshinaga Y."/>
            <person name="Zwiers L.-H."/>
            <person name="Turgeon B."/>
            <person name="Goodwin S."/>
            <person name="Spatafora J."/>
            <person name="Crous P."/>
            <person name="Grigoriev I."/>
        </authorList>
    </citation>
    <scope>NUCLEOTIDE SEQUENCE</scope>
    <source>
        <strain evidence="6">CBS 121739</strain>
    </source>
</reference>
<dbReference type="GeneID" id="54483456"/>
<dbReference type="OrthoDB" id="1667587at2759"/>
<dbReference type="InterPro" id="IPR048720">
    <property type="entry name" value="PROPPIN"/>
</dbReference>
<dbReference type="PANTHER" id="PTHR11227">
    <property type="entry name" value="WD-REPEAT PROTEIN INTERACTING WITH PHOSPHOINOSIDES WIPI -RELATED"/>
    <property type="match status" value="1"/>
</dbReference>
<sequence length="389" mass="41862">MDTRRVIDESTGPVALSVAFNASRSYFSVALDTGFQVYKSETCELDKTRDFGSGLAAAEMLGQSSILALVGGGRQPKFPQNKAVIWDDLKEKTPITLEFRSPVQRVRISRSHLVVVLLNSVNLYKLASPPQKLATFDTANNPYGLCCLGEQLMVFPGRTPGQIQLVRLSNNLVSIIPAHSSQLSALDLSADGEILATASEQGTLIRVWATTSSSKLAELRRGVEQAVIFSIAISPSNTMLAVTSDKSTLHIFDLPGAANSSSSRPTESMSGGESATDVEGPTKSKWGMLSKVPFMPRVFSDSYSFANARFEIGDEPTALAGSLRLGGSNASLPSLSGRRTPKGVIGWLSESVLVVIGAGQDARWEKFLVGPAADGTRVCWRDGWRRYLK</sequence>
<evidence type="ECO:0000313" key="7">
    <source>
        <dbReference type="Proteomes" id="UP000799437"/>
    </source>
</evidence>
<comment type="subcellular location">
    <subcellularLocation>
        <location evidence="1">Vacuole membrane</location>
        <topology evidence="1">Peripheral membrane protein</topology>
    </subcellularLocation>
</comment>
<evidence type="ECO:0000256" key="2">
    <source>
        <dbReference type="ARBA" id="ARBA00022574"/>
    </source>
</evidence>
<dbReference type="InterPro" id="IPR036322">
    <property type="entry name" value="WD40_repeat_dom_sf"/>
</dbReference>
<dbReference type="SMART" id="SM00320">
    <property type="entry name" value="WD40"/>
    <property type="match status" value="2"/>
</dbReference>
<feature type="region of interest" description="Disordered" evidence="5">
    <location>
        <begin position="256"/>
        <end position="282"/>
    </location>
</feature>
<dbReference type="Proteomes" id="UP000799437">
    <property type="component" value="Unassembled WGS sequence"/>
</dbReference>
<protein>
    <submittedName>
        <fullName evidence="6">WD40 repeat-like protein</fullName>
    </submittedName>
</protein>
<dbReference type="RefSeq" id="XP_033600838.1">
    <property type="nucleotide sequence ID" value="XM_033742402.1"/>
</dbReference>
<keyword evidence="7" id="KW-1185">Reference proteome</keyword>
<dbReference type="Pfam" id="PF21032">
    <property type="entry name" value="PROPPIN"/>
    <property type="match status" value="1"/>
</dbReference>
<organism evidence="6 7">
    <name type="scientific">Pseudovirgaria hyperparasitica</name>
    <dbReference type="NCBI Taxonomy" id="470096"/>
    <lineage>
        <taxon>Eukaryota</taxon>
        <taxon>Fungi</taxon>
        <taxon>Dikarya</taxon>
        <taxon>Ascomycota</taxon>
        <taxon>Pezizomycotina</taxon>
        <taxon>Dothideomycetes</taxon>
        <taxon>Dothideomycetes incertae sedis</taxon>
        <taxon>Acrospermales</taxon>
        <taxon>Acrospermaceae</taxon>
        <taxon>Pseudovirgaria</taxon>
    </lineage>
</organism>
<evidence type="ECO:0000256" key="3">
    <source>
        <dbReference type="ARBA" id="ARBA00022737"/>
    </source>
</evidence>
<dbReference type="InterPro" id="IPR015943">
    <property type="entry name" value="WD40/YVTN_repeat-like_dom_sf"/>
</dbReference>
<accession>A0A6A6W9X6</accession>
<dbReference type="EMBL" id="ML996571">
    <property type="protein sequence ID" value="KAF2758387.1"/>
    <property type="molecule type" value="Genomic_DNA"/>
</dbReference>
<proteinExistence type="inferred from homology"/>
<dbReference type="InterPro" id="IPR001680">
    <property type="entry name" value="WD40_rpt"/>
</dbReference>
<evidence type="ECO:0000256" key="1">
    <source>
        <dbReference type="ARBA" id="ARBA00004148"/>
    </source>
</evidence>
<name>A0A6A6W9X6_9PEZI</name>
<dbReference type="AlphaFoldDB" id="A0A6A6W9X6"/>
<gene>
    <name evidence="6" type="ORF">EJ05DRAFT_451860</name>
</gene>
<evidence type="ECO:0000256" key="4">
    <source>
        <dbReference type="ARBA" id="ARBA00025740"/>
    </source>
</evidence>
<evidence type="ECO:0000313" key="6">
    <source>
        <dbReference type="EMBL" id="KAF2758387.1"/>
    </source>
</evidence>
<feature type="compositionally biased region" description="Polar residues" evidence="5">
    <location>
        <begin position="258"/>
        <end position="273"/>
    </location>
</feature>
<dbReference type="SUPFAM" id="SSF50978">
    <property type="entry name" value="WD40 repeat-like"/>
    <property type="match status" value="1"/>
</dbReference>
<keyword evidence="2" id="KW-0853">WD repeat</keyword>